<accession>A0A976FHN6</accession>
<protein>
    <submittedName>
        <fullName evidence="2">Uncharacterized protein</fullName>
    </submittedName>
</protein>
<proteinExistence type="predicted"/>
<reference evidence="2 3" key="1">
    <citation type="journal article" date="2021" name="Genome Biol.">
        <title>AFLAP: assembly-free linkage analysis pipeline using k-mers from genome sequencing data.</title>
        <authorList>
            <person name="Fletcher K."/>
            <person name="Zhang L."/>
            <person name="Gil J."/>
            <person name="Han R."/>
            <person name="Cavanaugh K."/>
            <person name="Michelmore R."/>
        </authorList>
    </citation>
    <scope>NUCLEOTIDE SEQUENCE [LARGE SCALE GENOMIC DNA]</scope>
    <source>
        <strain evidence="2 3">SF5</strain>
    </source>
</reference>
<keyword evidence="3" id="KW-1185">Reference proteome</keyword>
<sequence length="570" mass="64801">MLRMSRAVETYLRNYEGDEAHHQEILEITLCYGVQCLVRTFSLKGISRNELRAITNYDTAKTRDYHVRHAFSRKNSNTIVPQRTPLEVHSKPSHLWRDGEADALDILKPTDAGPLKIKPASKIDEAALFSLPPTCKQFDFYAKVLAKQLLDLVWKTLVRRDKVQICTRQGLDDMFLRISRMKAPPSMPIVSFPVISLADFLGAYVTECVRHSHETGQSDIQSSKEEGTGATDKIATICRFKDSQASAREPHQRNGYTLRASKDKTKSSADAKSTHRSIHPHIQQRHQRQIPPSLQLKSKNHPELNSRLQKLLRVKKTHSQRIGESLAQARLAEYDARRELQSVRTRHHVPKRMPIGRATKGLPKQTRSKFGTADFCNLVIIGATASEIVNEFIKSPLMDTFGRRTLMEPCNMKPTIREIELQISAQDDFLAEELYGKAAKDGFFHGCEPAYHPQLRKEKASKFSKPSNGGPLHTKTGRPEWEEADYDAAEPESFVKGDNFEWNFEHPSAGRQHLISEQKLHASESPTSSIFKNRESFDYDRQLVEDLDENSSDGLSVNLDPVFRWLPNAV</sequence>
<dbReference type="EMBL" id="SHOA02000014">
    <property type="protein sequence ID" value="TDH66818.1"/>
    <property type="molecule type" value="Genomic_DNA"/>
</dbReference>
<gene>
    <name evidence="2" type="ORF">CCR75_000075</name>
</gene>
<evidence type="ECO:0000256" key="1">
    <source>
        <dbReference type="SAM" id="MobiDB-lite"/>
    </source>
</evidence>
<dbReference type="KEGG" id="blac:94343854"/>
<comment type="caution">
    <text evidence="2">The sequence shown here is derived from an EMBL/GenBank/DDBJ whole genome shotgun (WGS) entry which is preliminary data.</text>
</comment>
<evidence type="ECO:0000313" key="2">
    <source>
        <dbReference type="EMBL" id="TDH66818.1"/>
    </source>
</evidence>
<evidence type="ECO:0000313" key="3">
    <source>
        <dbReference type="Proteomes" id="UP000294530"/>
    </source>
</evidence>
<dbReference type="OrthoDB" id="166788at2759"/>
<dbReference type="RefSeq" id="XP_067816317.1">
    <property type="nucleotide sequence ID" value="XM_067958183.1"/>
</dbReference>
<feature type="compositionally biased region" description="Basic residues" evidence="1">
    <location>
        <begin position="274"/>
        <end position="288"/>
    </location>
</feature>
<feature type="compositionally biased region" description="Basic and acidic residues" evidence="1">
    <location>
        <begin position="260"/>
        <end position="273"/>
    </location>
</feature>
<name>A0A976FHN6_BRELC</name>
<feature type="region of interest" description="Disordered" evidence="1">
    <location>
        <begin position="241"/>
        <end position="302"/>
    </location>
</feature>
<dbReference type="GeneID" id="94343854"/>
<organism evidence="2 3">
    <name type="scientific">Bremia lactucae</name>
    <name type="common">Lettuce downy mildew</name>
    <dbReference type="NCBI Taxonomy" id="4779"/>
    <lineage>
        <taxon>Eukaryota</taxon>
        <taxon>Sar</taxon>
        <taxon>Stramenopiles</taxon>
        <taxon>Oomycota</taxon>
        <taxon>Peronosporomycetes</taxon>
        <taxon>Peronosporales</taxon>
        <taxon>Peronosporaceae</taxon>
        <taxon>Bremia</taxon>
    </lineage>
</organism>
<dbReference type="Proteomes" id="UP000294530">
    <property type="component" value="Unassembled WGS sequence"/>
</dbReference>
<dbReference type="AlphaFoldDB" id="A0A976FHN6"/>